<accession>A0A9D4NM51</accession>
<gene>
    <name evidence="1" type="ORF">DPMN_020131</name>
</gene>
<dbReference type="AlphaFoldDB" id="A0A9D4NM51"/>
<keyword evidence="2" id="KW-1185">Reference proteome</keyword>
<organism evidence="1 2">
    <name type="scientific">Dreissena polymorpha</name>
    <name type="common">Zebra mussel</name>
    <name type="synonym">Mytilus polymorpha</name>
    <dbReference type="NCBI Taxonomy" id="45954"/>
    <lineage>
        <taxon>Eukaryota</taxon>
        <taxon>Metazoa</taxon>
        <taxon>Spiralia</taxon>
        <taxon>Lophotrochozoa</taxon>
        <taxon>Mollusca</taxon>
        <taxon>Bivalvia</taxon>
        <taxon>Autobranchia</taxon>
        <taxon>Heteroconchia</taxon>
        <taxon>Euheterodonta</taxon>
        <taxon>Imparidentia</taxon>
        <taxon>Neoheterodontei</taxon>
        <taxon>Myida</taxon>
        <taxon>Dreissenoidea</taxon>
        <taxon>Dreissenidae</taxon>
        <taxon>Dreissena</taxon>
    </lineage>
</organism>
<reference evidence="1" key="2">
    <citation type="submission" date="2020-11" db="EMBL/GenBank/DDBJ databases">
        <authorList>
            <person name="McCartney M.A."/>
            <person name="Auch B."/>
            <person name="Kono T."/>
            <person name="Mallez S."/>
            <person name="Becker A."/>
            <person name="Gohl D.M."/>
            <person name="Silverstein K.A.T."/>
            <person name="Koren S."/>
            <person name="Bechman K.B."/>
            <person name="Herman A."/>
            <person name="Abrahante J.E."/>
            <person name="Garbe J."/>
        </authorList>
    </citation>
    <scope>NUCLEOTIDE SEQUENCE</scope>
    <source>
        <strain evidence="1">Duluth1</strain>
        <tissue evidence="1">Whole animal</tissue>
    </source>
</reference>
<evidence type="ECO:0000313" key="2">
    <source>
        <dbReference type="Proteomes" id="UP000828390"/>
    </source>
</evidence>
<evidence type="ECO:0000313" key="1">
    <source>
        <dbReference type="EMBL" id="KAH3895962.1"/>
    </source>
</evidence>
<dbReference type="EMBL" id="JAIWYP010000001">
    <property type="protein sequence ID" value="KAH3895962.1"/>
    <property type="molecule type" value="Genomic_DNA"/>
</dbReference>
<protein>
    <submittedName>
        <fullName evidence="1">Uncharacterized protein</fullName>
    </submittedName>
</protein>
<comment type="caution">
    <text evidence="1">The sequence shown here is derived from an EMBL/GenBank/DDBJ whole genome shotgun (WGS) entry which is preliminary data.</text>
</comment>
<reference evidence="1" key="1">
    <citation type="journal article" date="2019" name="bioRxiv">
        <title>The Genome of the Zebra Mussel, Dreissena polymorpha: A Resource for Invasive Species Research.</title>
        <authorList>
            <person name="McCartney M.A."/>
            <person name="Auch B."/>
            <person name="Kono T."/>
            <person name="Mallez S."/>
            <person name="Zhang Y."/>
            <person name="Obille A."/>
            <person name="Becker A."/>
            <person name="Abrahante J.E."/>
            <person name="Garbe J."/>
            <person name="Badalamenti J.P."/>
            <person name="Herman A."/>
            <person name="Mangelson H."/>
            <person name="Liachko I."/>
            <person name="Sullivan S."/>
            <person name="Sone E.D."/>
            <person name="Koren S."/>
            <person name="Silverstein K.A.T."/>
            <person name="Beckman K.B."/>
            <person name="Gohl D.M."/>
        </authorList>
    </citation>
    <scope>NUCLEOTIDE SEQUENCE</scope>
    <source>
        <strain evidence="1">Duluth1</strain>
        <tissue evidence="1">Whole animal</tissue>
    </source>
</reference>
<proteinExistence type="predicted"/>
<dbReference type="Proteomes" id="UP000828390">
    <property type="component" value="Unassembled WGS sequence"/>
</dbReference>
<name>A0A9D4NM51_DREPO</name>
<sequence length="60" mass="6826">MTSQHDIRDCRDEMTKEAKTQYENFQWLTCLKPGKQSNEYVPGAFAVTASEPAAVIVSRF</sequence>